<proteinExistence type="predicted"/>
<feature type="domain" description="Phospholipid/glycerol acyltransferase" evidence="1">
    <location>
        <begin position="81"/>
        <end position="197"/>
    </location>
</feature>
<evidence type="ECO:0000313" key="3">
    <source>
        <dbReference type="Proteomes" id="UP000036908"/>
    </source>
</evidence>
<evidence type="ECO:0000313" key="2">
    <source>
        <dbReference type="EMBL" id="KOF01856.1"/>
    </source>
</evidence>
<dbReference type="AlphaFoldDB" id="A0A0L8AHW1"/>
<dbReference type="SMART" id="SM00563">
    <property type="entry name" value="PlsC"/>
    <property type="match status" value="1"/>
</dbReference>
<dbReference type="Pfam" id="PF19576">
    <property type="entry name" value="Acyltransf_2"/>
    <property type="match status" value="1"/>
</dbReference>
<dbReference type="InterPro" id="IPR002123">
    <property type="entry name" value="Plipid/glycerol_acylTrfase"/>
</dbReference>
<keyword evidence="2" id="KW-0012">Acyltransferase</keyword>
<dbReference type="RefSeq" id="WP_053224775.1">
    <property type="nucleotide sequence ID" value="NZ_JSVA01000018.1"/>
</dbReference>
<comment type="caution">
    <text evidence="2">The sequence shown here is derived from an EMBL/GenBank/DDBJ whole genome shotgun (WGS) entry which is preliminary data.</text>
</comment>
<reference evidence="3" key="1">
    <citation type="submission" date="2014-11" db="EMBL/GenBank/DDBJ databases">
        <title>Genome sequencing of Roseivirga sp. D-25.</title>
        <authorList>
            <person name="Selvaratnam C."/>
            <person name="Thevarajoo S."/>
            <person name="Goh K.M."/>
            <person name="Eee R."/>
            <person name="Chan K.-G."/>
            <person name="Chong C.S."/>
        </authorList>
    </citation>
    <scope>NUCLEOTIDE SEQUENCE [LARGE SCALE GENOMIC DNA]</scope>
    <source>
        <strain evidence="3">D-25</strain>
    </source>
</reference>
<dbReference type="InterPro" id="IPR045746">
    <property type="entry name" value="ACT14924-like_Acyltransf_dom"/>
</dbReference>
<protein>
    <submittedName>
        <fullName evidence="2">Glycerol acyltransferase</fullName>
    </submittedName>
</protein>
<sequence length="270" mass="30815">MSDKFIDIEKVIGEKNPSLLKWMPGFIIRYIKRIIHQQEVNEVIHDFSNLNGVDFANAVLNRFNIKVDIHGIENIPKEGGIVFAGNHPFGGIEALAHVKAIQPIRPDIKFLVNDILLNLKNLNQLFVGINKHGATPADSVKQMNELFGSGHAVFIYPAGLVSRRTKGVVKDLQWKKTFITRAKRFKSQVVPVYTGGTQLSNFFYNLSNFRKGLGIKANLEMFYLVDEMMKQKNSTFNIVFGKPIDPTTFDRSKSDQDWAEWMKEKVYKLQ</sequence>
<dbReference type="PATRIC" id="fig|1566026.4.peg.1545"/>
<keyword evidence="3" id="KW-1185">Reference proteome</keyword>
<accession>A0A0L8AHW1</accession>
<dbReference type="Proteomes" id="UP000036908">
    <property type="component" value="Unassembled WGS sequence"/>
</dbReference>
<dbReference type="GO" id="GO:0016746">
    <property type="term" value="F:acyltransferase activity"/>
    <property type="evidence" value="ECO:0007669"/>
    <property type="project" value="UniProtKB-KW"/>
</dbReference>
<name>A0A0L8AHW1_9BACT</name>
<dbReference type="SUPFAM" id="SSF69593">
    <property type="entry name" value="Glycerol-3-phosphate (1)-acyltransferase"/>
    <property type="match status" value="1"/>
</dbReference>
<evidence type="ECO:0000259" key="1">
    <source>
        <dbReference type="SMART" id="SM00563"/>
    </source>
</evidence>
<organism evidence="2 3">
    <name type="scientific">Roseivirga seohaensis subsp. aquiponti</name>
    <dbReference type="NCBI Taxonomy" id="1566026"/>
    <lineage>
        <taxon>Bacteria</taxon>
        <taxon>Pseudomonadati</taxon>
        <taxon>Bacteroidota</taxon>
        <taxon>Cytophagia</taxon>
        <taxon>Cytophagales</taxon>
        <taxon>Roseivirgaceae</taxon>
        <taxon>Roseivirga</taxon>
    </lineage>
</organism>
<dbReference type="EMBL" id="JSVA01000018">
    <property type="protein sequence ID" value="KOF01856.1"/>
    <property type="molecule type" value="Genomic_DNA"/>
</dbReference>
<gene>
    <name evidence="2" type="ORF">OB69_16120</name>
</gene>
<dbReference type="OrthoDB" id="1113830at2"/>
<keyword evidence="2" id="KW-0808">Transferase</keyword>